<evidence type="ECO:0000313" key="4">
    <source>
        <dbReference type="Proteomes" id="UP000317835"/>
    </source>
</evidence>
<keyword evidence="2" id="KW-1133">Transmembrane helix</keyword>
<organism evidence="3 4">
    <name type="scientific">Tautonia plasticadhaerens</name>
    <dbReference type="NCBI Taxonomy" id="2527974"/>
    <lineage>
        <taxon>Bacteria</taxon>
        <taxon>Pseudomonadati</taxon>
        <taxon>Planctomycetota</taxon>
        <taxon>Planctomycetia</taxon>
        <taxon>Isosphaerales</taxon>
        <taxon>Isosphaeraceae</taxon>
        <taxon>Tautonia</taxon>
    </lineage>
</organism>
<dbReference type="OrthoDB" id="264874at2"/>
<feature type="compositionally biased region" description="Low complexity" evidence="1">
    <location>
        <begin position="1"/>
        <end position="11"/>
    </location>
</feature>
<dbReference type="KEGG" id="tpla:ElP_49800"/>
<gene>
    <name evidence="3" type="ORF">ElP_49800</name>
</gene>
<evidence type="ECO:0000256" key="2">
    <source>
        <dbReference type="SAM" id="Phobius"/>
    </source>
</evidence>
<feature type="region of interest" description="Disordered" evidence="1">
    <location>
        <begin position="1"/>
        <end position="24"/>
    </location>
</feature>
<proteinExistence type="predicted"/>
<name>A0A518H863_9BACT</name>
<dbReference type="RefSeq" id="WP_145274276.1">
    <property type="nucleotide sequence ID" value="NZ_CP036426.1"/>
</dbReference>
<reference evidence="3 4" key="1">
    <citation type="submission" date="2019-02" db="EMBL/GenBank/DDBJ databases">
        <title>Deep-cultivation of Planctomycetes and their phenomic and genomic characterization uncovers novel biology.</title>
        <authorList>
            <person name="Wiegand S."/>
            <person name="Jogler M."/>
            <person name="Boedeker C."/>
            <person name="Pinto D."/>
            <person name="Vollmers J."/>
            <person name="Rivas-Marin E."/>
            <person name="Kohn T."/>
            <person name="Peeters S.H."/>
            <person name="Heuer A."/>
            <person name="Rast P."/>
            <person name="Oberbeckmann S."/>
            <person name="Bunk B."/>
            <person name="Jeske O."/>
            <person name="Meyerdierks A."/>
            <person name="Storesund J.E."/>
            <person name="Kallscheuer N."/>
            <person name="Luecker S."/>
            <person name="Lage O.M."/>
            <person name="Pohl T."/>
            <person name="Merkel B.J."/>
            <person name="Hornburger P."/>
            <person name="Mueller R.-W."/>
            <person name="Bruemmer F."/>
            <person name="Labrenz M."/>
            <person name="Spormann A.M."/>
            <person name="Op den Camp H."/>
            <person name="Overmann J."/>
            <person name="Amann R."/>
            <person name="Jetten M.S.M."/>
            <person name="Mascher T."/>
            <person name="Medema M.H."/>
            <person name="Devos D.P."/>
            <person name="Kaster A.-K."/>
            <person name="Ovreas L."/>
            <person name="Rohde M."/>
            <person name="Galperin M.Y."/>
            <person name="Jogler C."/>
        </authorList>
    </citation>
    <scope>NUCLEOTIDE SEQUENCE [LARGE SCALE GENOMIC DNA]</scope>
    <source>
        <strain evidence="3 4">ElP</strain>
    </source>
</reference>
<sequence>MTARNTPDTSTPTPPGPASEALQPIGPRIYGESAYDRVTSLLMAVIIGSVIVVGWLGLIYLTNQSYAKNVPAEIRIIEVFGGGGTPEGEEDSTERVDVSDAAAAAFASNSELSPADFEEPAVQQTPSAMVEALADEQFADLAEEMPQGGAVATGIRASKLGSGAASYGLGGGDGGVPREQRWSILYNPGQTLDEYARLLDFFGVEMATVLDGQMHYAANFTKARPDVRVTNRGNDERLYFLWQGGGRRQSDIELLRKAGIAIGPREPIFQFFPDQVEQILARLEQQYKGLQPAEIRTTRFTVVPAGNRYAFEVIDQQPLN</sequence>
<dbReference type="Proteomes" id="UP000317835">
    <property type="component" value="Chromosome"/>
</dbReference>
<protein>
    <submittedName>
        <fullName evidence="3">Uncharacterized protein</fullName>
    </submittedName>
</protein>
<accession>A0A518H863</accession>
<keyword evidence="2" id="KW-0812">Transmembrane</keyword>
<evidence type="ECO:0000313" key="3">
    <source>
        <dbReference type="EMBL" id="QDV37047.1"/>
    </source>
</evidence>
<dbReference type="AlphaFoldDB" id="A0A518H863"/>
<dbReference type="EMBL" id="CP036426">
    <property type="protein sequence ID" value="QDV37047.1"/>
    <property type="molecule type" value="Genomic_DNA"/>
</dbReference>
<keyword evidence="2" id="KW-0472">Membrane</keyword>
<evidence type="ECO:0000256" key="1">
    <source>
        <dbReference type="SAM" id="MobiDB-lite"/>
    </source>
</evidence>
<feature type="transmembrane region" description="Helical" evidence="2">
    <location>
        <begin position="41"/>
        <end position="61"/>
    </location>
</feature>
<keyword evidence="4" id="KW-1185">Reference proteome</keyword>